<feature type="domain" description="D-isomer specific 2-hydroxyacid dehydrogenase catalytic" evidence="6">
    <location>
        <begin position="14"/>
        <end position="378"/>
    </location>
</feature>
<dbReference type="AlphaFoldDB" id="A0A8X8A4L5"/>
<name>A0A8X8A4L5_POPTO</name>
<evidence type="ECO:0000256" key="4">
    <source>
        <dbReference type="ARBA" id="ARBA00066661"/>
    </source>
</evidence>
<evidence type="ECO:0000256" key="2">
    <source>
        <dbReference type="ARBA" id="ARBA00023002"/>
    </source>
</evidence>
<dbReference type="GO" id="GO:0016618">
    <property type="term" value="F:hydroxypyruvate reductase [NAD(P)H] activity"/>
    <property type="evidence" value="ECO:0007669"/>
    <property type="project" value="TreeGrafter"/>
</dbReference>
<feature type="domain" description="D-isomer specific 2-hydroxyacid dehydrogenase NAD-binding" evidence="7">
    <location>
        <begin position="203"/>
        <end position="347"/>
    </location>
</feature>
<reference evidence="8" key="1">
    <citation type="journal article" date="2020" name="bioRxiv">
        <title>Hybrid origin of Populus tomentosa Carr. identified through genome sequencing and phylogenomic analysis.</title>
        <authorList>
            <person name="An X."/>
            <person name="Gao K."/>
            <person name="Chen Z."/>
            <person name="Li J."/>
            <person name="Yang X."/>
            <person name="Yang X."/>
            <person name="Zhou J."/>
            <person name="Guo T."/>
            <person name="Zhao T."/>
            <person name="Huang S."/>
            <person name="Miao D."/>
            <person name="Khan W.U."/>
            <person name="Rao P."/>
            <person name="Ye M."/>
            <person name="Lei B."/>
            <person name="Liao W."/>
            <person name="Wang J."/>
            <person name="Ji L."/>
            <person name="Li Y."/>
            <person name="Guo B."/>
            <person name="Mustafa N.S."/>
            <person name="Li S."/>
            <person name="Yun Q."/>
            <person name="Keller S.R."/>
            <person name="Mao J."/>
            <person name="Zhang R."/>
            <person name="Strauss S.H."/>
        </authorList>
    </citation>
    <scope>NUCLEOTIDE SEQUENCE</scope>
    <source>
        <strain evidence="8">GM15</strain>
        <tissue evidence="8">Leaf</tissue>
    </source>
</reference>
<dbReference type="PANTHER" id="PTHR10996:SF178">
    <property type="entry name" value="2-HYDROXYACID DEHYDROGENASE YGL185C-RELATED"/>
    <property type="match status" value="1"/>
</dbReference>
<dbReference type="InterPro" id="IPR006140">
    <property type="entry name" value="D-isomer_DH_NAD-bd"/>
</dbReference>
<dbReference type="Pfam" id="PF02826">
    <property type="entry name" value="2-Hacid_dh_C"/>
    <property type="match status" value="1"/>
</dbReference>
<dbReference type="GO" id="GO:0005829">
    <property type="term" value="C:cytosol"/>
    <property type="evidence" value="ECO:0007669"/>
    <property type="project" value="TreeGrafter"/>
</dbReference>
<dbReference type="CDD" id="cd12156">
    <property type="entry name" value="HPPR"/>
    <property type="match status" value="1"/>
</dbReference>
<comment type="similarity">
    <text evidence="5">Belongs to the D-isomer specific 2-hydroxyacid dehydrogenase family.</text>
</comment>
<evidence type="ECO:0000259" key="7">
    <source>
        <dbReference type="Pfam" id="PF02826"/>
    </source>
</evidence>
<evidence type="ECO:0000313" key="8">
    <source>
        <dbReference type="EMBL" id="KAG6780461.1"/>
    </source>
</evidence>
<proteinExistence type="inferred from homology"/>
<dbReference type="InterPro" id="IPR050223">
    <property type="entry name" value="D-isomer_2-hydroxyacid_DH"/>
</dbReference>
<evidence type="ECO:0000259" key="6">
    <source>
        <dbReference type="Pfam" id="PF00389"/>
    </source>
</evidence>
<dbReference type="Pfam" id="PF00389">
    <property type="entry name" value="2-Hacid_dh"/>
    <property type="match status" value="1"/>
</dbReference>
<evidence type="ECO:0000256" key="3">
    <source>
        <dbReference type="ARBA" id="ARBA00023027"/>
    </source>
</evidence>
<dbReference type="GO" id="GO:0051287">
    <property type="term" value="F:NAD binding"/>
    <property type="evidence" value="ECO:0007669"/>
    <property type="project" value="InterPro"/>
</dbReference>
<keyword evidence="3" id="KW-0520">NAD</keyword>
<organism evidence="8 9">
    <name type="scientific">Populus tomentosa</name>
    <name type="common">Chinese white poplar</name>
    <dbReference type="NCBI Taxonomy" id="118781"/>
    <lineage>
        <taxon>Eukaryota</taxon>
        <taxon>Viridiplantae</taxon>
        <taxon>Streptophyta</taxon>
        <taxon>Embryophyta</taxon>
        <taxon>Tracheophyta</taxon>
        <taxon>Spermatophyta</taxon>
        <taxon>Magnoliopsida</taxon>
        <taxon>eudicotyledons</taxon>
        <taxon>Gunneridae</taxon>
        <taxon>Pentapetalae</taxon>
        <taxon>rosids</taxon>
        <taxon>fabids</taxon>
        <taxon>Malpighiales</taxon>
        <taxon>Salicaceae</taxon>
        <taxon>Saliceae</taxon>
        <taxon>Populus</taxon>
    </lineage>
</organism>
<dbReference type="FunFam" id="3.40.50.720:FF:000283">
    <property type="entry name" value="Glyoxylate/hydroxypyruvate reductase HPR3"/>
    <property type="match status" value="1"/>
</dbReference>
<evidence type="ECO:0000313" key="9">
    <source>
        <dbReference type="Proteomes" id="UP000886885"/>
    </source>
</evidence>
<accession>A0A8X8A4L5</accession>
<keyword evidence="9" id="KW-1185">Reference proteome</keyword>
<gene>
    <name evidence="8" type="ORF">POTOM_013321</name>
</gene>
<dbReference type="PANTHER" id="PTHR10996">
    <property type="entry name" value="2-HYDROXYACID DEHYDROGENASE-RELATED"/>
    <property type="match status" value="1"/>
</dbReference>
<evidence type="ECO:0000256" key="1">
    <source>
        <dbReference type="ARBA" id="ARBA00022857"/>
    </source>
</evidence>
<dbReference type="GO" id="GO:0009853">
    <property type="term" value="P:photorespiration"/>
    <property type="evidence" value="ECO:0007669"/>
    <property type="project" value="UniProtKB-ARBA"/>
</dbReference>
<keyword evidence="1" id="KW-0521">NADP</keyword>
<evidence type="ECO:0000256" key="5">
    <source>
        <dbReference type="RuleBase" id="RU003719"/>
    </source>
</evidence>
<dbReference type="OrthoDB" id="298012at2759"/>
<dbReference type="EC" id="1.1.1.79" evidence="4"/>
<dbReference type="PROSITE" id="PS00065">
    <property type="entry name" value="D_2_HYDROXYACID_DH_1"/>
    <property type="match status" value="1"/>
</dbReference>
<dbReference type="InterPro" id="IPR029752">
    <property type="entry name" value="D-isomer_DH_CS1"/>
</dbReference>
<dbReference type="GO" id="GO:0030267">
    <property type="term" value="F:glyoxylate reductase (NADPH) activity"/>
    <property type="evidence" value="ECO:0007669"/>
    <property type="project" value="UniProtKB-EC"/>
</dbReference>
<keyword evidence="2 5" id="KW-0560">Oxidoreductase</keyword>
<dbReference type="InterPro" id="IPR006139">
    <property type="entry name" value="D-isomer_2_OHA_DH_cat_dom"/>
</dbReference>
<dbReference type="FunFam" id="3.40.50.720:FF:000213">
    <property type="entry name" value="Putative 2-hydroxyacid dehydrogenase"/>
    <property type="match status" value="1"/>
</dbReference>
<dbReference type="EMBL" id="JAAWWB010000006">
    <property type="protein sequence ID" value="KAG6780461.1"/>
    <property type="molecule type" value="Genomic_DNA"/>
</dbReference>
<protein>
    <recommendedName>
        <fullName evidence="4">glyoxylate reductase (NADP(+))</fullName>
        <ecNumber evidence="4">1.1.1.79</ecNumber>
    </recommendedName>
</protein>
<sequence>MESIGVLMTCPPPDPYLVEQLEKRFTLFKFHSIPDKAHFLNSNKASIRAVVGNASAGADAQLIHQLPNLEIVSSFSVGLDKIDLAKCRERGIRVTNTPDVLTDDVADLAIGLMLAVLRRLCQSDRYVRSVNSCMEGRLVSSSLAVPPFLQIDYYFLQVCVFVLLNIDEVITTLGYISKVNPDCSASLGTLGLRNGAKFAFSKSSWLNFTGKSVGIIGLGRIGLAIAKRAEAFSCPISYHTRTEKSDVKYKYYPSVVELAANCQILVVACALTEETRHIINREVINALGPKGVLINIGRGPHVDEPELVSALVEGRLGGAGLDVFQDEPNVPEELFGLENVVLLPHVGSGTMETRKEMADLVVGNLEAHFLNKPLLTPVL</sequence>
<comment type="caution">
    <text evidence="8">The sequence shown here is derived from an EMBL/GenBank/DDBJ whole genome shotgun (WGS) entry which is preliminary data.</text>
</comment>
<dbReference type="Proteomes" id="UP000886885">
    <property type="component" value="Chromosome 3D"/>
</dbReference>